<evidence type="ECO:0000256" key="2">
    <source>
        <dbReference type="SAM" id="MobiDB-lite"/>
    </source>
</evidence>
<dbReference type="PANTHER" id="PTHR22545">
    <property type="entry name" value="CENTROSOMAL PROTEIN OF 95 KDA"/>
    <property type="match status" value="1"/>
</dbReference>
<organism evidence="3 4">
    <name type="scientific">Oikopleura dioica</name>
    <name type="common">Tunicate</name>
    <dbReference type="NCBI Taxonomy" id="34765"/>
    <lineage>
        <taxon>Eukaryota</taxon>
        <taxon>Metazoa</taxon>
        <taxon>Chordata</taxon>
        <taxon>Tunicata</taxon>
        <taxon>Appendicularia</taxon>
        <taxon>Copelata</taxon>
        <taxon>Oikopleuridae</taxon>
        <taxon>Oikopleura</taxon>
    </lineage>
</organism>
<protein>
    <submittedName>
        <fullName evidence="3">Oidioi.mRNA.OKI2018_I69.XSR.g16673.t1.cds</fullName>
    </submittedName>
</protein>
<name>A0ABN7SGX8_OIKDI</name>
<feature type="region of interest" description="Disordered" evidence="2">
    <location>
        <begin position="551"/>
        <end position="574"/>
    </location>
</feature>
<dbReference type="Proteomes" id="UP001158576">
    <property type="component" value="Chromosome XSR"/>
</dbReference>
<dbReference type="PANTHER" id="PTHR22545:SF0">
    <property type="entry name" value="CENTROSOMAL PROTEIN OF 95 KDA"/>
    <property type="match status" value="1"/>
</dbReference>
<feature type="coiled-coil region" evidence="1">
    <location>
        <begin position="894"/>
        <end position="987"/>
    </location>
</feature>
<keyword evidence="1" id="KW-0175">Coiled coil</keyword>
<sequence>MCDEEEYFEMNFCKMNAVPFGVATIYRDSLPWQLIVADSHRVSSLEFDSDELIESKPGAVKCWDSNILFDLDMEYLSDNSTTITSLSTGTFDLNREGNLQNIIVGVLFTKRNPNSHTYKTSLPFNFADFQTFLWLIQKHAGEHLNVFIMLSNQGYGVFEHRSKQFYQLDTFKMDKWFPELQLKNKSKKVRPPIAMDIWFDRALGLRYTCTGDEDGTLSLSVVKVDSDGAEAKEEHVRKFSAPIAQVTFVAPGHLLVAATWEGAVMYFDYDVNGLSKGIMVEDSMNHDAVTSISPIERLVPDEEWKGHHECLRYIITSLEETIGSKLDHITANALMDKDNESLYNLAEILLGVLDISEDEQSLLEKQEHNTESCDTEELMKIESGNTLGLQETPHEFALEESELPLSPIPDISTNDGPRSRFPEVVNSSFSGSEIVSVDIPIKQIDSSRSHKTDSSKPSLMRKIESRIKETKSNQCTLKPQMVSQNNLTVNDVEWTETSKDTRTSVSNQKLRHQRDSTANTLERFESAIVEKDGENEEEERTLVEPEIQNATTTVSPREVAPSSPLPAQRTPPMPVPVTPAKYVSLDSSLAISDHEELGVGQAPTLDKNDSDSIAQILNSLKNTVDKSKQARNDFEHQKKIYELSRTDSEETANLCLSTDLEDLYPNKRTSKKLKERPEKTFKRDVLEREEALERLKQQLYAGDLEAQLLDLELKEKEKIKQMKSEISPRIEEVDLNSAPCPVPSGRSAPRVQKQRAKQVSKPTIIDELPVSLDQATIKRLCDKQEQQAILLHKEQHQYDQRLRTKNNRISSLKQRQALLNDIQAKEEAADKRIREIKENKERENQFKREVQVKRQNNARIKRYFEQYKTGLKKTLVSHRHKEERMLKEIFNEGLSIQKERIRELRKYAKEMRAKEDEARQKELDAIETHYSNQFELLADEMREQKEQIKASQKDSKRQLDKVKKALRSQLEGEIQELHEAIVRENESTFYRDIEEDRLKKQIRMANFHQKVKRASKS</sequence>
<evidence type="ECO:0000256" key="1">
    <source>
        <dbReference type="SAM" id="Coils"/>
    </source>
</evidence>
<accession>A0ABN7SGX8</accession>
<reference evidence="3 4" key="1">
    <citation type="submission" date="2021-04" db="EMBL/GenBank/DDBJ databases">
        <authorList>
            <person name="Bliznina A."/>
        </authorList>
    </citation>
    <scope>NUCLEOTIDE SEQUENCE [LARGE SCALE GENOMIC DNA]</scope>
</reference>
<dbReference type="EMBL" id="OU015569">
    <property type="protein sequence ID" value="CAG5099762.1"/>
    <property type="molecule type" value="Genomic_DNA"/>
</dbReference>
<dbReference type="InterPro" id="IPR026619">
    <property type="entry name" value="CEP95"/>
</dbReference>
<feature type="region of interest" description="Disordered" evidence="2">
    <location>
        <begin position="496"/>
        <end position="519"/>
    </location>
</feature>
<evidence type="ECO:0000313" key="3">
    <source>
        <dbReference type="EMBL" id="CAG5099762.1"/>
    </source>
</evidence>
<gene>
    <name evidence="3" type="ORF">OKIOD_LOCUS8231</name>
</gene>
<evidence type="ECO:0000313" key="4">
    <source>
        <dbReference type="Proteomes" id="UP001158576"/>
    </source>
</evidence>
<feature type="region of interest" description="Disordered" evidence="2">
    <location>
        <begin position="735"/>
        <end position="760"/>
    </location>
</feature>
<keyword evidence="4" id="KW-1185">Reference proteome</keyword>
<proteinExistence type="predicted"/>